<protein>
    <recommendedName>
        <fullName evidence="3 10">Lipid-A-disaccharide synthase</fullName>
        <ecNumber evidence="2 10">2.4.1.182</ecNumber>
    </recommendedName>
</protein>
<dbReference type="NCBIfam" id="TIGR00215">
    <property type="entry name" value="lpxB"/>
    <property type="match status" value="1"/>
</dbReference>
<evidence type="ECO:0000256" key="4">
    <source>
        <dbReference type="ARBA" id="ARBA00022516"/>
    </source>
</evidence>
<evidence type="ECO:0000313" key="11">
    <source>
        <dbReference type="EMBL" id="SHH93708.1"/>
    </source>
</evidence>
<keyword evidence="5" id="KW-0441">Lipid A biosynthesis</keyword>
<evidence type="ECO:0000256" key="7">
    <source>
        <dbReference type="ARBA" id="ARBA00022679"/>
    </source>
</evidence>
<dbReference type="STRING" id="947013.SAMN04488109_6236"/>
<dbReference type="Proteomes" id="UP000184212">
    <property type="component" value="Unassembled WGS sequence"/>
</dbReference>
<comment type="function">
    <text evidence="1">Condensation of UDP-2,3-diacylglucosamine and 2,3-diacylglucosamine-1-phosphate to form lipid A disaccharide, a precursor of lipid A, a phosphorylated glycolipid that anchors the lipopolysaccharide to the outer membrane of the cell.</text>
</comment>
<dbReference type="OrthoDB" id="9801642at2"/>
<gene>
    <name evidence="11" type="ORF">SAMN04488109_6236</name>
</gene>
<dbReference type="InterPro" id="IPR003835">
    <property type="entry name" value="Glyco_trans_19"/>
</dbReference>
<proteinExistence type="predicted"/>
<dbReference type="SUPFAM" id="SSF53756">
    <property type="entry name" value="UDP-Glycosyltransferase/glycogen phosphorylase"/>
    <property type="match status" value="1"/>
</dbReference>
<dbReference type="EC" id="2.4.1.182" evidence="2 10"/>
<dbReference type="RefSeq" id="WP_073142387.1">
    <property type="nucleotide sequence ID" value="NZ_FQWQ01000005.1"/>
</dbReference>
<evidence type="ECO:0000256" key="1">
    <source>
        <dbReference type="ARBA" id="ARBA00002056"/>
    </source>
</evidence>
<keyword evidence="8" id="KW-0443">Lipid metabolism</keyword>
<reference evidence="11 12" key="1">
    <citation type="submission" date="2016-11" db="EMBL/GenBank/DDBJ databases">
        <authorList>
            <person name="Jaros S."/>
            <person name="Januszkiewicz K."/>
            <person name="Wedrychowicz H."/>
        </authorList>
    </citation>
    <scope>NUCLEOTIDE SEQUENCE [LARGE SCALE GENOMIC DNA]</scope>
    <source>
        <strain evidence="11 12">DSM 24574</strain>
    </source>
</reference>
<keyword evidence="12" id="KW-1185">Reference proteome</keyword>
<evidence type="ECO:0000256" key="6">
    <source>
        <dbReference type="ARBA" id="ARBA00022676"/>
    </source>
</evidence>
<dbReference type="Pfam" id="PF02684">
    <property type="entry name" value="LpxB"/>
    <property type="match status" value="1"/>
</dbReference>
<dbReference type="PANTHER" id="PTHR30372:SF4">
    <property type="entry name" value="LIPID-A-DISACCHARIDE SYNTHASE, MITOCHONDRIAL-RELATED"/>
    <property type="match status" value="1"/>
</dbReference>
<keyword evidence="4" id="KW-0444">Lipid biosynthesis</keyword>
<name>A0A1M5X2D1_9BACT</name>
<evidence type="ECO:0000256" key="9">
    <source>
        <dbReference type="ARBA" id="ARBA00048975"/>
    </source>
</evidence>
<evidence type="ECO:0000313" key="12">
    <source>
        <dbReference type="Proteomes" id="UP000184212"/>
    </source>
</evidence>
<evidence type="ECO:0000256" key="3">
    <source>
        <dbReference type="ARBA" id="ARBA00020902"/>
    </source>
</evidence>
<dbReference type="GO" id="GO:0016020">
    <property type="term" value="C:membrane"/>
    <property type="evidence" value="ECO:0007669"/>
    <property type="project" value="GOC"/>
</dbReference>
<evidence type="ECO:0000256" key="8">
    <source>
        <dbReference type="ARBA" id="ARBA00023098"/>
    </source>
</evidence>
<dbReference type="GO" id="GO:0008915">
    <property type="term" value="F:lipid-A-disaccharide synthase activity"/>
    <property type="evidence" value="ECO:0007669"/>
    <property type="project" value="UniProtKB-UniRule"/>
</dbReference>
<keyword evidence="6" id="KW-0328">Glycosyltransferase</keyword>
<dbReference type="AlphaFoldDB" id="A0A1M5X2D1"/>
<evidence type="ECO:0000256" key="2">
    <source>
        <dbReference type="ARBA" id="ARBA00012687"/>
    </source>
</evidence>
<dbReference type="PANTHER" id="PTHR30372">
    <property type="entry name" value="LIPID-A-DISACCHARIDE SYNTHASE"/>
    <property type="match status" value="1"/>
</dbReference>
<sequence>MRYYIIAGERSGDLHGGNLVKAIRQRDPQATFKGFGGEYMRQAGVELTVHYDAMAFMGFTQVLMNLNSISKFIKQCTADILDFKPDVVILIDYGGFNRQIASFGKKRGIRIFYYIPPKVWAWGQYRARGLKATVDRMFVILPFEKDFFKKFDWDVDYVGNPVLDAVKAHRQSDGFLSKWSLREDQPIIALLPGSRKQELQRLVPVMAKVARKFPEYTFAVAAVSNLDKALYAPFSDLPNVKYVEEQTYDLLSHARAAIVTSGTATLETALFRVPQIVVYKLSGLNYRVVKWLIKIPFISLVNLIAGKEVVKEMIQGDANVDNLAGELKQLLIDSPRRNEVLKGYDEIIRILDTGSASENAANLMIGYLQSRSKD</sequence>
<evidence type="ECO:0000256" key="10">
    <source>
        <dbReference type="NCBIfam" id="TIGR00215"/>
    </source>
</evidence>
<accession>A0A1M5X2D1</accession>
<dbReference type="GO" id="GO:0005543">
    <property type="term" value="F:phospholipid binding"/>
    <property type="evidence" value="ECO:0007669"/>
    <property type="project" value="TreeGrafter"/>
</dbReference>
<organism evidence="11 12">
    <name type="scientific">Chryseolinea serpens</name>
    <dbReference type="NCBI Taxonomy" id="947013"/>
    <lineage>
        <taxon>Bacteria</taxon>
        <taxon>Pseudomonadati</taxon>
        <taxon>Bacteroidota</taxon>
        <taxon>Cytophagia</taxon>
        <taxon>Cytophagales</taxon>
        <taxon>Fulvivirgaceae</taxon>
        <taxon>Chryseolinea</taxon>
    </lineage>
</organism>
<keyword evidence="7" id="KW-0808">Transferase</keyword>
<comment type="catalytic activity">
    <reaction evidence="9">
        <text>a lipid X + a UDP-2-N,3-O-bis[(3R)-3-hydroxyacyl]-alpha-D-glucosamine = a lipid A disaccharide + UDP + H(+)</text>
        <dbReference type="Rhea" id="RHEA:67828"/>
        <dbReference type="ChEBI" id="CHEBI:15378"/>
        <dbReference type="ChEBI" id="CHEBI:58223"/>
        <dbReference type="ChEBI" id="CHEBI:137748"/>
        <dbReference type="ChEBI" id="CHEBI:176338"/>
        <dbReference type="ChEBI" id="CHEBI:176343"/>
        <dbReference type="EC" id="2.4.1.182"/>
    </reaction>
</comment>
<evidence type="ECO:0000256" key="5">
    <source>
        <dbReference type="ARBA" id="ARBA00022556"/>
    </source>
</evidence>
<dbReference type="EMBL" id="FQWQ01000005">
    <property type="protein sequence ID" value="SHH93708.1"/>
    <property type="molecule type" value="Genomic_DNA"/>
</dbReference>
<dbReference type="GO" id="GO:0009245">
    <property type="term" value="P:lipid A biosynthetic process"/>
    <property type="evidence" value="ECO:0007669"/>
    <property type="project" value="UniProtKB-UniRule"/>
</dbReference>